<gene>
    <name evidence="3" type="ORF">E6K78_07965</name>
</gene>
<dbReference type="AlphaFoldDB" id="A0A538TNX5"/>
<sequence>MRAFLLDTAGSVLPEGLRFFKPGWWVIHLLAVVLVFAYGHRKGRLDERRERGGSRIEPQPPKSPAPPKT</sequence>
<feature type="compositionally biased region" description="Basic and acidic residues" evidence="1">
    <location>
        <begin position="44"/>
        <end position="54"/>
    </location>
</feature>
<proteinExistence type="predicted"/>
<keyword evidence="2" id="KW-0472">Membrane</keyword>
<feature type="compositionally biased region" description="Pro residues" evidence="1">
    <location>
        <begin position="58"/>
        <end position="69"/>
    </location>
</feature>
<accession>A0A538TNX5</accession>
<evidence type="ECO:0000313" key="4">
    <source>
        <dbReference type="Proteomes" id="UP000316609"/>
    </source>
</evidence>
<comment type="caution">
    <text evidence="3">The sequence shown here is derived from an EMBL/GenBank/DDBJ whole genome shotgun (WGS) entry which is preliminary data.</text>
</comment>
<keyword evidence="2" id="KW-0812">Transmembrane</keyword>
<dbReference type="EMBL" id="VBOY01000072">
    <property type="protein sequence ID" value="TMQ65339.1"/>
    <property type="molecule type" value="Genomic_DNA"/>
</dbReference>
<evidence type="ECO:0000256" key="1">
    <source>
        <dbReference type="SAM" id="MobiDB-lite"/>
    </source>
</evidence>
<keyword evidence="2" id="KW-1133">Transmembrane helix</keyword>
<evidence type="ECO:0000256" key="2">
    <source>
        <dbReference type="SAM" id="Phobius"/>
    </source>
</evidence>
<evidence type="ECO:0000313" key="3">
    <source>
        <dbReference type="EMBL" id="TMQ65339.1"/>
    </source>
</evidence>
<feature type="transmembrane region" description="Helical" evidence="2">
    <location>
        <begin position="22"/>
        <end position="39"/>
    </location>
</feature>
<organism evidence="3 4">
    <name type="scientific">Eiseniibacteriota bacterium</name>
    <dbReference type="NCBI Taxonomy" id="2212470"/>
    <lineage>
        <taxon>Bacteria</taxon>
        <taxon>Candidatus Eiseniibacteriota</taxon>
    </lineage>
</organism>
<name>A0A538TNX5_UNCEI</name>
<reference evidence="3 4" key="1">
    <citation type="journal article" date="2019" name="Nat. Microbiol.">
        <title>Mediterranean grassland soil C-N compound turnover is dependent on rainfall and depth, and is mediated by genomically divergent microorganisms.</title>
        <authorList>
            <person name="Diamond S."/>
            <person name="Andeer P.F."/>
            <person name="Li Z."/>
            <person name="Crits-Christoph A."/>
            <person name="Burstein D."/>
            <person name="Anantharaman K."/>
            <person name="Lane K.R."/>
            <person name="Thomas B.C."/>
            <person name="Pan C."/>
            <person name="Northen T.R."/>
            <person name="Banfield J.F."/>
        </authorList>
    </citation>
    <scope>NUCLEOTIDE SEQUENCE [LARGE SCALE GENOMIC DNA]</scope>
    <source>
        <strain evidence="3">WS_8</strain>
    </source>
</reference>
<protein>
    <submittedName>
        <fullName evidence="3">Uncharacterized protein</fullName>
    </submittedName>
</protein>
<feature type="region of interest" description="Disordered" evidence="1">
    <location>
        <begin position="44"/>
        <end position="69"/>
    </location>
</feature>
<dbReference type="Proteomes" id="UP000316609">
    <property type="component" value="Unassembled WGS sequence"/>
</dbReference>